<organism evidence="11 12">
    <name type="scientific">Apteryx mantelli</name>
    <name type="common">North Island brown kiwi</name>
    <dbReference type="NCBI Taxonomy" id="2696672"/>
    <lineage>
        <taxon>Eukaryota</taxon>
        <taxon>Metazoa</taxon>
        <taxon>Chordata</taxon>
        <taxon>Craniata</taxon>
        <taxon>Vertebrata</taxon>
        <taxon>Euteleostomi</taxon>
        <taxon>Archelosauria</taxon>
        <taxon>Archosauria</taxon>
        <taxon>Dinosauria</taxon>
        <taxon>Saurischia</taxon>
        <taxon>Theropoda</taxon>
        <taxon>Coelurosauria</taxon>
        <taxon>Aves</taxon>
        <taxon>Palaeognathae</taxon>
        <taxon>Apterygiformes</taxon>
        <taxon>Apterygidae</taxon>
        <taxon>Apteryx</taxon>
    </lineage>
</organism>
<dbReference type="PANTHER" id="PTHR45713:SF11">
    <property type="entry name" value="FUCOLECTIN TACHYLECTIN-4 PENTRAXIN-1 DOMAIN-CONTAINING PROTEIN"/>
    <property type="match status" value="1"/>
</dbReference>
<dbReference type="InterPro" id="IPR000421">
    <property type="entry name" value="FA58C"/>
</dbReference>
<evidence type="ECO:0000256" key="3">
    <source>
        <dbReference type="ARBA" id="ARBA00011233"/>
    </source>
</evidence>
<comment type="subunit">
    <text evidence="3">Homotrimer.</text>
</comment>
<evidence type="ECO:0000259" key="10">
    <source>
        <dbReference type="PROSITE" id="PS50022"/>
    </source>
</evidence>
<dbReference type="Gene3D" id="2.60.120.260">
    <property type="entry name" value="Galactose-binding domain-like"/>
    <property type="match status" value="5"/>
</dbReference>
<dbReference type="SMART" id="SM00607">
    <property type="entry name" value="FTP"/>
    <property type="match status" value="5"/>
</dbReference>
<keyword evidence="9" id="KW-0732">Signal</keyword>
<feature type="region of interest" description="Disordered" evidence="8">
    <location>
        <begin position="326"/>
        <end position="363"/>
    </location>
</feature>
<keyword evidence="5" id="KW-0430">Lectin</keyword>
<dbReference type="GeneID" id="136991447"/>
<dbReference type="PROSITE" id="PS50022">
    <property type="entry name" value="FA58C_3"/>
    <property type="match status" value="1"/>
</dbReference>
<keyword evidence="7" id="KW-1015">Disulfide bond</keyword>
<feature type="region of interest" description="Disordered" evidence="8">
    <location>
        <begin position="379"/>
        <end position="414"/>
    </location>
</feature>
<evidence type="ECO:0000256" key="1">
    <source>
        <dbReference type="ARBA" id="ARBA00002219"/>
    </source>
</evidence>
<keyword evidence="4" id="KW-0479">Metal-binding</keyword>
<dbReference type="Pfam" id="PF22633">
    <property type="entry name" value="F5_F8_type_C_2"/>
    <property type="match status" value="5"/>
</dbReference>
<evidence type="ECO:0000256" key="4">
    <source>
        <dbReference type="ARBA" id="ARBA00022723"/>
    </source>
</evidence>
<keyword evidence="11" id="KW-1185">Reference proteome</keyword>
<dbReference type="SUPFAM" id="SSF49785">
    <property type="entry name" value="Galactose-binding domain-like"/>
    <property type="match status" value="5"/>
</dbReference>
<dbReference type="RefSeq" id="XP_067148680.1">
    <property type="nucleotide sequence ID" value="XM_067292579.1"/>
</dbReference>
<reference evidence="11" key="1">
    <citation type="submission" date="2025-05" db="UniProtKB">
        <authorList>
            <consortium name="RefSeq"/>
        </authorList>
    </citation>
    <scope>NUCLEOTIDE SEQUENCE [LARGE SCALE GENOMIC DNA]</scope>
</reference>
<reference evidence="12" key="2">
    <citation type="submission" date="2025-08" db="UniProtKB">
        <authorList>
            <consortium name="RefSeq"/>
        </authorList>
    </citation>
    <scope>IDENTIFICATION</scope>
    <source>
        <tissue evidence="12">Blood</tissue>
    </source>
</reference>
<evidence type="ECO:0000256" key="2">
    <source>
        <dbReference type="ARBA" id="ARBA00010147"/>
    </source>
</evidence>
<name>A0ABM4E7I3_9AVES</name>
<evidence type="ECO:0000256" key="5">
    <source>
        <dbReference type="ARBA" id="ARBA00022734"/>
    </source>
</evidence>
<evidence type="ECO:0000256" key="7">
    <source>
        <dbReference type="ARBA" id="ARBA00023157"/>
    </source>
</evidence>
<protein>
    <recommendedName>
        <fullName evidence="10">F5/8 type C domain-containing protein</fullName>
    </recommendedName>
</protein>
<feature type="chain" id="PRO_5046923339" description="F5/8 type C domain-containing protein" evidence="9">
    <location>
        <begin position="19"/>
        <end position="816"/>
    </location>
</feature>
<gene>
    <name evidence="12" type="primary">LOC136991447</name>
</gene>
<dbReference type="InterPro" id="IPR008979">
    <property type="entry name" value="Galactose-bd-like_sf"/>
</dbReference>
<comment type="function">
    <text evidence="1">Acts as a defensive agent. Recognizes blood group fucosylated oligosaccharides including A, B, H and Lewis B-type antigens. Does not recognize Lewis A antigen and has low affinity for monovalent haptens.</text>
</comment>
<accession>A0ABM4E7I3</accession>
<comment type="similarity">
    <text evidence="2">Belongs to the fucolectin family.</text>
</comment>
<sequence>MALPWRLLLPLALSGALGRRGAAQGCIPPPAAYNAALGRPASQSSVFPNCSIAANAVDGNRDGAWPHGSCARTLEEPEPWWAVDLGARHAVAAVLVQNRRDCCWEQLQGAQVHVGDAGGERASSNPLCGTIADAGPGSLSAVCCHGLRGRYVSVLLPGRTAALALCEVEVLLQGCAPPPGAPNAARGRPAAQSSTLDGRSLAANAVDGDGDGDWERGSCSRTEQQPEPWWRVDLGRRRAVHAVTLANRRDCCWQSLVGAQVHVGDSPADGGKRNPLCGAVLDVGPGSASTVCCRGLPGRYVSVVIPGRVDALALCEVEVTARSCVPPPGGKDTGAGDAAFPATPRGNGSGEVPNSPLRGSGVTLGIAARGPAAPNLALRRPAAQSSTAPRAGAAANAVDGHRDGAWRQGSCSQTAREPEPWWTVDLGRRRAVAAVVVRNRLDCCWHRLKGARVHVGDSLAAHGTGNPVCGTITDTGPGSTSTVCCRGLRGRYVSIAVPGREERLSLCEVEVLEEGCAPLPGAPNAALGRPAAQSSVLDATSGAGNAVDGSRDGAWARGSCAHTLEEPEPWWRVDLGARRAVYAVLVQNRRDCCWEQLKGAEVRVGDSPDARGRRHGVCGIITDAGPGSLSAVCCHGLRGRYVSVLLPGRTAALALCEVEVLLQGCAPLPGAPNVARDQWATQSSTAASSGAAAKAVDGNRDGVWQRGSCSHTRRERQPWWAVDLGARHAVWAVLVQNRRDCCWERLRGARVHVGDAAGERASSNPVCGVITDAGPGSLSTVCCEGLQGRYVSVSIPGREEQLALCEVEVYGTSSGW</sequence>
<feature type="signal peptide" evidence="9">
    <location>
        <begin position="1"/>
        <end position="18"/>
    </location>
</feature>
<feature type="domain" description="F5/8 type C" evidence="10">
    <location>
        <begin position="359"/>
        <end position="440"/>
    </location>
</feature>
<dbReference type="PANTHER" id="PTHR45713">
    <property type="entry name" value="FTP DOMAIN-CONTAINING PROTEIN"/>
    <property type="match status" value="1"/>
</dbReference>
<keyword evidence="6" id="KW-0106">Calcium</keyword>
<evidence type="ECO:0000256" key="6">
    <source>
        <dbReference type="ARBA" id="ARBA00022837"/>
    </source>
</evidence>
<proteinExistence type="inferred from homology"/>
<dbReference type="InterPro" id="IPR006585">
    <property type="entry name" value="FTP1"/>
</dbReference>
<dbReference type="InterPro" id="IPR051941">
    <property type="entry name" value="BG_Antigen-Binding_Lectin"/>
</dbReference>
<evidence type="ECO:0000256" key="8">
    <source>
        <dbReference type="SAM" id="MobiDB-lite"/>
    </source>
</evidence>
<evidence type="ECO:0000313" key="11">
    <source>
        <dbReference type="Proteomes" id="UP001652627"/>
    </source>
</evidence>
<feature type="compositionally biased region" description="Low complexity" evidence="8">
    <location>
        <begin position="182"/>
        <end position="191"/>
    </location>
</feature>
<evidence type="ECO:0000256" key="9">
    <source>
        <dbReference type="SAM" id="SignalP"/>
    </source>
</evidence>
<feature type="region of interest" description="Disordered" evidence="8">
    <location>
        <begin position="179"/>
        <end position="222"/>
    </location>
</feature>
<dbReference type="Proteomes" id="UP001652627">
    <property type="component" value="Chromosome 2"/>
</dbReference>
<evidence type="ECO:0000313" key="12">
    <source>
        <dbReference type="RefSeq" id="XP_067148680.1"/>
    </source>
</evidence>